<dbReference type="SMART" id="SM00342">
    <property type="entry name" value="HTH_ARAC"/>
    <property type="match status" value="1"/>
</dbReference>
<evidence type="ECO:0000256" key="3">
    <source>
        <dbReference type="ARBA" id="ARBA00023163"/>
    </source>
</evidence>
<name>A0ABU1NTU3_9BACL</name>
<dbReference type="PROSITE" id="PS00041">
    <property type="entry name" value="HTH_ARAC_FAMILY_1"/>
    <property type="match status" value="1"/>
</dbReference>
<keyword evidence="4" id="KW-0812">Transmembrane</keyword>
<comment type="caution">
    <text evidence="6">The sequence shown here is derived from an EMBL/GenBank/DDBJ whole genome shotgun (WGS) entry which is preliminary data.</text>
</comment>
<keyword evidence="3" id="KW-0804">Transcription</keyword>
<evidence type="ECO:0000256" key="2">
    <source>
        <dbReference type="ARBA" id="ARBA00023125"/>
    </source>
</evidence>
<dbReference type="Pfam" id="PF12833">
    <property type="entry name" value="HTH_18"/>
    <property type="match status" value="1"/>
</dbReference>
<dbReference type="SUPFAM" id="SSF46689">
    <property type="entry name" value="Homeodomain-like"/>
    <property type="match status" value="2"/>
</dbReference>
<evidence type="ECO:0000256" key="4">
    <source>
        <dbReference type="SAM" id="Phobius"/>
    </source>
</evidence>
<dbReference type="Gene3D" id="3.30.450.20">
    <property type="entry name" value="PAS domain"/>
    <property type="match status" value="1"/>
</dbReference>
<dbReference type="EMBL" id="JAVDSB010000002">
    <property type="protein sequence ID" value="MDR6550868.1"/>
    <property type="molecule type" value="Genomic_DNA"/>
</dbReference>
<evidence type="ECO:0000256" key="1">
    <source>
        <dbReference type="ARBA" id="ARBA00023015"/>
    </source>
</evidence>
<dbReference type="InterPro" id="IPR009057">
    <property type="entry name" value="Homeodomain-like_sf"/>
</dbReference>
<proteinExistence type="predicted"/>
<feature type="transmembrane region" description="Helical" evidence="4">
    <location>
        <begin position="306"/>
        <end position="329"/>
    </location>
</feature>
<dbReference type="InterPro" id="IPR018060">
    <property type="entry name" value="HTH_AraC"/>
</dbReference>
<keyword evidence="4" id="KW-1133">Transmembrane helix</keyword>
<gene>
    <name evidence="6" type="ORF">J2736_002055</name>
</gene>
<dbReference type="PANTHER" id="PTHR43280:SF28">
    <property type="entry name" value="HTH-TYPE TRANSCRIPTIONAL ACTIVATOR RHAS"/>
    <property type="match status" value="1"/>
</dbReference>
<accession>A0ABU1NTU3</accession>
<keyword evidence="4" id="KW-0472">Membrane</keyword>
<keyword evidence="2" id="KW-0238">DNA-binding</keyword>
<sequence length="782" mass="88568">MRAFNWARQLFSQKLIVVLLIISIIPVLGFGTTMYVTGSRIVESEVSRSSQMAITQVRDQMDRLVSQVEKFSSQFSAQSNVMGFMEVDASPTIGSLPQSNTLINDISNFVSSMPALHSAYLYHAKQQIVLGGGGAWRITNVTDGLLTDKSWLPILEEAVAQRKLSLWITPRVFAETTGASREVITYMQMLPFFYSEMKAALIVNIDTAYLVDSVSSYPFGAKGKLLIFGPDGTLIAQGGPLANVTIAEAQTIFNTSKSSDLSSPTLKLDGDDMYAQYEVSTLNGWTYAMLIPEEATMHSVELLKKLIMITTLILCFAALLVFFFSYNVFQRGLRRISQLVFGEGRNSKPSSKDKQQVFSYHHRVDEIEYRIAGLLDEVDDVKAEWQEQLPLLREQYLLSVLFGDLHSRSVENARVKPLFEAPYFSVIVIEMDNPLDGARFASEDARLFLFSVANISKELMKSKIVGETVLTSRHAVILLNLQEDAIEHEPTELAQAIRYAVEMYLKQSVTLAIGRTVDNLYHVALSYNDALKTIQDNWFKQGNEVISYRDAAYPLNETFIYPSDIEKSILEQLRDGNAEGASHELDRFGVHLKQEGITLQLMKTYYVQLLVSMIRVLQEYEDNLTNVFGNHNPYADLVALESTNSIQDWFKNSVIIPIIAYIQTLRKNRTKGMIDQTKEFIADRYAQDLSLQFVADYFRVSPSYLSQLFKKEVGDTFINYVIRYRIERVKELLLESELSIAKISEEVGYSNAQQLIRVFKKLEGMTPGEFRESQLKYALKEG</sequence>
<dbReference type="PANTHER" id="PTHR43280">
    <property type="entry name" value="ARAC-FAMILY TRANSCRIPTIONAL REGULATOR"/>
    <property type="match status" value="1"/>
</dbReference>
<keyword evidence="7" id="KW-1185">Reference proteome</keyword>
<organism evidence="6 7">
    <name type="scientific">Paenibacillus qinlingensis</name>
    <dbReference type="NCBI Taxonomy" id="1837343"/>
    <lineage>
        <taxon>Bacteria</taxon>
        <taxon>Bacillati</taxon>
        <taxon>Bacillota</taxon>
        <taxon>Bacilli</taxon>
        <taxon>Bacillales</taxon>
        <taxon>Paenibacillaceae</taxon>
        <taxon>Paenibacillus</taxon>
    </lineage>
</organism>
<dbReference type="RefSeq" id="WP_310226045.1">
    <property type="nucleotide sequence ID" value="NZ_JAVDSB010000002.1"/>
</dbReference>
<dbReference type="PROSITE" id="PS01124">
    <property type="entry name" value="HTH_ARAC_FAMILY_2"/>
    <property type="match status" value="1"/>
</dbReference>
<dbReference type="Gene3D" id="1.10.10.60">
    <property type="entry name" value="Homeodomain-like"/>
    <property type="match status" value="2"/>
</dbReference>
<evidence type="ECO:0000313" key="7">
    <source>
        <dbReference type="Proteomes" id="UP001267290"/>
    </source>
</evidence>
<feature type="domain" description="HTH araC/xylS-type" evidence="5">
    <location>
        <begin position="675"/>
        <end position="773"/>
    </location>
</feature>
<dbReference type="InterPro" id="IPR018062">
    <property type="entry name" value="HTH_AraC-typ_CS"/>
</dbReference>
<reference evidence="6 7" key="1">
    <citation type="submission" date="2023-07" db="EMBL/GenBank/DDBJ databases">
        <title>Sorghum-associated microbial communities from plants grown in Nebraska, USA.</title>
        <authorList>
            <person name="Schachtman D."/>
        </authorList>
    </citation>
    <scope>NUCLEOTIDE SEQUENCE [LARGE SCALE GENOMIC DNA]</scope>
    <source>
        <strain evidence="6 7">CC258</strain>
    </source>
</reference>
<dbReference type="Proteomes" id="UP001267290">
    <property type="component" value="Unassembled WGS sequence"/>
</dbReference>
<keyword evidence="1" id="KW-0805">Transcription regulation</keyword>
<evidence type="ECO:0000313" key="6">
    <source>
        <dbReference type="EMBL" id="MDR6550868.1"/>
    </source>
</evidence>
<evidence type="ECO:0000259" key="5">
    <source>
        <dbReference type="PROSITE" id="PS01124"/>
    </source>
</evidence>
<protein>
    <submittedName>
        <fullName evidence="6">AraC-like DNA-binding protein</fullName>
    </submittedName>
</protein>